<evidence type="ECO:0000256" key="2">
    <source>
        <dbReference type="ARBA" id="ARBA00022771"/>
    </source>
</evidence>
<sequence length="138" mass="16293">MHPVCYAHKDLLFQVTKFDRSDQGIVGGAFRVHLRQRTCDCERFNALHFPCAHTIVTCSNQCLNHMSFVDKVYRVKHMYNVWRNVFPLVPNERMWPSVSSAPFKMLPDRLLRRQPIDSDTQQHGHSREDKPIEIMWVV</sequence>
<dbReference type="Pfam" id="PF04434">
    <property type="entry name" value="SWIM"/>
    <property type="match status" value="1"/>
</dbReference>
<evidence type="ECO:0000313" key="7">
    <source>
        <dbReference type="Proteomes" id="UP000828251"/>
    </source>
</evidence>
<keyword evidence="2 4" id="KW-0863">Zinc-finger</keyword>
<dbReference type="EMBL" id="JAIQCV010000004">
    <property type="protein sequence ID" value="KAH1108397.1"/>
    <property type="molecule type" value="Genomic_DNA"/>
</dbReference>
<gene>
    <name evidence="6" type="ORF">J1N35_012165</name>
</gene>
<dbReference type="SMART" id="SM00575">
    <property type="entry name" value="ZnF_PMZ"/>
    <property type="match status" value="1"/>
</dbReference>
<dbReference type="InterPro" id="IPR007527">
    <property type="entry name" value="Znf_SWIM"/>
</dbReference>
<keyword evidence="1" id="KW-0479">Metal-binding</keyword>
<dbReference type="Proteomes" id="UP000828251">
    <property type="component" value="Unassembled WGS sequence"/>
</dbReference>
<accession>A0A9D3W438</accession>
<evidence type="ECO:0000313" key="6">
    <source>
        <dbReference type="EMBL" id="KAH1108397.1"/>
    </source>
</evidence>
<feature type="domain" description="SWIM-type" evidence="5">
    <location>
        <begin position="30"/>
        <end position="62"/>
    </location>
</feature>
<evidence type="ECO:0000256" key="4">
    <source>
        <dbReference type="PROSITE-ProRule" id="PRU00325"/>
    </source>
</evidence>
<keyword evidence="7" id="KW-1185">Reference proteome</keyword>
<dbReference type="InterPro" id="IPR006564">
    <property type="entry name" value="Znf_PMZ"/>
</dbReference>
<keyword evidence="3" id="KW-0862">Zinc</keyword>
<organism evidence="6 7">
    <name type="scientific">Gossypium stocksii</name>
    <dbReference type="NCBI Taxonomy" id="47602"/>
    <lineage>
        <taxon>Eukaryota</taxon>
        <taxon>Viridiplantae</taxon>
        <taxon>Streptophyta</taxon>
        <taxon>Embryophyta</taxon>
        <taxon>Tracheophyta</taxon>
        <taxon>Spermatophyta</taxon>
        <taxon>Magnoliopsida</taxon>
        <taxon>eudicotyledons</taxon>
        <taxon>Gunneridae</taxon>
        <taxon>Pentapetalae</taxon>
        <taxon>rosids</taxon>
        <taxon>malvids</taxon>
        <taxon>Malvales</taxon>
        <taxon>Malvaceae</taxon>
        <taxon>Malvoideae</taxon>
        <taxon>Gossypium</taxon>
    </lineage>
</organism>
<evidence type="ECO:0000259" key="5">
    <source>
        <dbReference type="PROSITE" id="PS50966"/>
    </source>
</evidence>
<name>A0A9D3W438_9ROSI</name>
<protein>
    <recommendedName>
        <fullName evidence="5">SWIM-type domain-containing protein</fullName>
    </recommendedName>
</protein>
<reference evidence="6 7" key="1">
    <citation type="journal article" date="2021" name="Plant Biotechnol. J.">
        <title>Multi-omics assisted identification of the key and species-specific regulatory components of drought-tolerant mechanisms in Gossypium stocksii.</title>
        <authorList>
            <person name="Yu D."/>
            <person name="Ke L."/>
            <person name="Zhang D."/>
            <person name="Wu Y."/>
            <person name="Sun Y."/>
            <person name="Mei J."/>
            <person name="Sun J."/>
            <person name="Sun Y."/>
        </authorList>
    </citation>
    <scope>NUCLEOTIDE SEQUENCE [LARGE SCALE GENOMIC DNA]</scope>
    <source>
        <strain evidence="7">cv. E1</strain>
        <tissue evidence="6">Leaf</tissue>
    </source>
</reference>
<proteinExistence type="predicted"/>
<comment type="caution">
    <text evidence="6">The sequence shown here is derived from an EMBL/GenBank/DDBJ whole genome shotgun (WGS) entry which is preliminary data.</text>
</comment>
<evidence type="ECO:0000256" key="1">
    <source>
        <dbReference type="ARBA" id="ARBA00022723"/>
    </source>
</evidence>
<dbReference type="PROSITE" id="PS50966">
    <property type="entry name" value="ZF_SWIM"/>
    <property type="match status" value="1"/>
</dbReference>
<dbReference type="GO" id="GO:0008270">
    <property type="term" value="F:zinc ion binding"/>
    <property type="evidence" value="ECO:0007669"/>
    <property type="project" value="UniProtKB-KW"/>
</dbReference>
<evidence type="ECO:0000256" key="3">
    <source>
        <dbReference type="ARBA" id="ARBA00022833"/>
    </source>
</evidence>
<dbReference type="AlphaFoldDB" id="A0A9D3W438"/>